<dbReference type="PANTHER" id="PTHR22604:SF105">
    <property type="entry name" value="TRANS-1,2-DIHYDROBENZENE-1,2-DIOL DEHYDROGENASE"/>
    <property type="match status" value="1"/>
</dbReference>
<protein>
    <submittedName>
        <fullName evidence="5">Gfo/Idh/MocA family oxidoreductase</fullName>
    </submittedName>
</protein>
<evidence type="ECO:0000259" key="4">
    <source>
        <dbReference type="Pfam" id="PF22725"/>
    </source>
</evidence>
<dbReference type="AlphaFoldDB" id="A0A9D2JTT7"/>
<feature type="domain" description="Gfo/Idh/MocA-like oxidoreductase N-terminal" evidence="3">
    <location>
        <begin position="4"/>
        <end position="120"/>
    </location>
</feature>
<evidence type="ECO:0000256" key="2">
    <source>
        <dbReference type="ARBA" id="ARBA00023002"/>
    </source>
</evidence>
<sequence>MEKLRVGILSTGNIAATMAETVSRMKEAEVYAVASRSLEKAEAFAERFQIEKAYGSYEEMAADENVDLVYVASPMSEHYENVKMLISHGRNILCEKAFALNEEQAREMLMLAKKKGVLLAEAMWVRYMPMWNTIREVLHSGIIGEPMTVTANLCYLIGDVPRLIQPELGGGALLDVGVYTLNFASMIFGNQIEKMVSAAVMTDTGVDAQNSLTLIYPGGKMAILNSSLRVLSDRQGIIYGTKGMAVVENCNNFEKLTVYGPDRKVLAVYDRPEQITGYEYEVLACKEAIEKGETECWQMPHKEILEIMALMDTARRQWGMKYPMEG</sequence>
<proteinExistence type="inferred from homology"/>
<dbReference type="InterPro" id="IPR000683">
    <property type="entry name" value="Gfo/Idh/MocA-like_OxRdtase_N"/>
</dbReference>
<dbReference type="Pfam" id="PF22725">
    <property type="entry name" value="GFO_IDH_MocA_C3"/>
    <property type="match status" value="1"/>
</dbReference>
<dbReference type="GO" id="GO:0000166">
    <property type="term" value="F:nucleotide binding"/>
    <property type="evidence" value="ECO:0007669"/>
    <property type="project" value="InterPro"/>
</dbReference>
<dbReference type="InterPro" id="IPR036291">
    <property type="entry name" value="NAD(P)-bd_dom_sf"/>
</dbReference>
<evidence type="ECO:0000313" key="6">
    <source>
        <dbReference type="Proteomes" id="UP000824056"/>
    </source>
</evidence>
<comment type="caution">
    <text evidence="5">The sequence shown here is derived from an EMBL/GenBank/DDBJ whole genome shotgun (WGS) entry which is preliminary data.</text>
</comment>
<dbReference type="InterPro" id="IPR055170">
    <property type="entry name" value="GFO_IDH_MocA-like_dom"/>
</dbReference>
<dbReference type="InterPro" id="IPR050984">
    <property type="entry name" value="Gfo/Idh/MocA_domain"/>
</dbReference>
<name>A0A9D2JTT7_9FIRM</name>
<dbReference type="PANTHER" id="PTHR22604">
    <property type="entry name" value="OXIDOREDUCTASES"/>
    <property type="match status" value="1"/>
</dbReference>
<evidence type="ECO:0000259" key="3">
    <source>
        <dbReference type="Pfam" id="PF01408"/>
    </source>
</evidence>
<dbReference type="Pfam" id="PF01408">
    <property type="entry name" value="GFO_IDH_MocA"/>
    <property type="match status" value="1"/>
</dbReference>
<dbReference type="EMBL" id="DXBG01000247">
    <property type="protein sequence ID" value="HIZ66322.1"/>
    <property type="molecule type" value="Genomic_DNA"/>
</dbReference>
<dbReference type="SUPFAM" id="SSF55347">
    <property type="entry name" value="Glyceraldehyde-3-phosphate dehydrogenase-like, C-terminal domain"/>
    <property type="match status" value="1"/>
</dbReference>
<evidence type="ECO:0000256" key="1">
    <source>
        <dbReference type="ARBA" id="ARBA00010928"/>
    </source>
</evidence>
<comment type="similarity">
    <text evidence="1">Belongs to the Gfo/Idh/MocA family.</text>
</comment>
<reference evidence="5" key="1">
    <citation type="journal article" date="2021" name="PeerJ">
        <title>Extensive microbial diversity within the chicken gut microbiome revealed by metagenomics and culture.</title>
        <authorList>
            <person name="Gilroy R."/>
            <person name="Ravi A."/>
            <person name="Getino M."/>
            <person name="Pursley I."/>
            <person name="Horton D.L."/>
            <person name="Alikhan N.F."/>
            <person name="Baker D."/>
            <person name="Gharbi K."/>
            <person name="Hall N."/>
            <person name="Watson M."/>
            <person name="Adriaenssens E.M."/>
            <person name="Foster-Nyarko E."/>
            <person name="Jarju S."/>
            <person name="Secka A."/>
            <person name="Antonio M."/>
            <person name="Oren A."/>
            <person name="Chaudhuri R.R."/>
            <person name="La Ragione R."/>
            <person name="Hildebrand F."/>
            <person name="Pallen M.J."/>
        </authorList>
    </citation>
    <scope>NUCLEOTIDE SEQUENCE</scope>
    <source>
        <strain evidence="5">1068</strain>
    </source>
</reference>
<feature type="domain" description="GFO/IDH/MocA-like oxidoreductase" evidence="4">
    <location>
        <begin position="132"/>
        <end position="245"/>
    </location>
</feature>
<dbReference type="GO" id="GO:0016491">
    <property type="term" value="F:oxidoreductase activity"/>
    <property type="evidence" value="ECO:0007669"/>
    <property type="project" value="UniProtKB-KW"/>
</dbReference>
<keyword evidence="2" id="KW-0560">Oxidoreductase</keyword>
<evidence type="ECO:0000313" key="5">
    <source>
        <dbReference type="EMBL" id="HIZ66322.1"/>
    </source>
</evidence>
<dbReference type="Proteomes" id="UP000824056">
    <property type="component" value="Unassembled WGS sequence"/>
</dbReference>
<dbReference type="Gene3D" id="3.40.50.720">
    <property type="entry name" value="NAD(P)-binding Rossmann-like Domain"/>
    <property type="match status" value="1"/>
</dbReference>
<dbReference type="Gene3D" id="3.30.360.10">
    <property type="entry name" value="Dihydrodipicolinate Reductase, domain 2"/>
    <property type="match status" value="1"/>
</dbReference>
<accession>A0A9D2JTT7</accession>
<gene>
    <name evidence="5" type="ORF">H9809_10560</name>
</gene>
<reference evidence="5" key="2">
    <citation type="submission" date="2021-04" db="EMBL/GenBank/DDBJ databases">
        <authorList>
            <person name="Gilroy R."/>
        </authorList>
    </citation>
    <scope>NUCLEOTIDE SEQUENCE</scope>
    <source>
        <strain evidence="5">1068</strain>
    </source>
</reference>
<dbReference type="SUPFAM" id="SSF51735">
    <property type="entry name" value="NAD(P)-binding Rossmann-fold domains"/>
    <property type="match status" value="1"/>
</dbReference>
<organism evidence="5 6">
    <name type="scientific">Candidatus Blautia pullicola</name>
    <dbReference type="NCBI Taxonomy" id="2838498"/>
    <lineage>
        <taxon>Bacteria</taxon>
        <taxon>Bacillati</taxon>
        <taxon>Bacillota</taxon>
        <taxon>Clostridia</taxon>
        <taxon>Lachnospirales</taxon>
        <taxon>Lachnospiraceae</taxon>
        <taxon>Blautia</taxon>
    </lineage>
</organism>